<dbReference type="GO" id="GO:0008270">
    <property type="term" value="F:zinc ion binding"/>
    <property type="evidence" value="ECO:0007669"/>
    <property type="project" value="UniProtKB-KW"/>
</dbReference>
<evidence type="ECO:0000259" key="3">
    <source>
        <dbReference type="PROSITE" id="PS50089"/>
    </source>
</evidence>
<dbReference type="SUPFAM" id="SSF57850">
    <property type="entry name" value="RING/U-box"/>
    <property type="match status" value="1"/>
</dbReference>
<protein>
    <recommendedName>
        <fullName evidence="3">RING-type domain-containing protein</fullName>
    </recommendedName>
</protein>
<dbReference type="InterPro" id="IPR001841">
    <property type="entry name" value="Znf_RING"/>
</dbReference>
<feature type="region of interest" description="Disordered" evidence="2">
    <location>
        <begin position="547"/>
        <end position="590"/>
    </location>
</feature>
<sequence length="590" mass="64862">MAATSFSFHCMICYEGFDNSVSRYPVVLPCGHTYVCNACGERLDRCMECRTPLYVTFDPNEGKAAAANPQPQEIRGSPGSWNRSAVSIRGRGGASHLSPNPQARQPPKVIKKRIPLPKNVVLLSLIEATELATVDVHNQFSTKSEDSGDAGCPPTPENRPDHKHIIQSMQSLDEEERNEEEKIQIATSLSVGAGGTYAVAAKEGLTMFPQRPPKQIPMKKQSSVGSGGENESDVDDLVDDFQRSHFEPKGSHLLDYGDRVQIVSIDKDGWAKLARGYGYVSADKNSIVKVGGAVDRACRLEAMLRIVSQERKRLRTEQSRIDNSFIRLMNELQHSLDKDEDLTVICRSTFMDLDTSQNGFEVDSEMIAEEKKENRDSTVSIPRGVAPEMPSPSQSRTGSPNSLPFYPPVEKNNRHRDDSVSQTSLICFSPEEFLRPETIAESFSMNDVTASARELLRGVGGGGRCEAPSPPPNRQNAYPSQSEMLAGARAWRERHGRPAATGIDFRTGMSGHSALLSSKPSHPHEFLENDESIRKPLSFRMSSHTGLTMGRKRNSIGHGMASRSNMWIGSGPRTSASPSTPKTYRSTGTP</sequence>
<evidence type="ECO:0000313" key="4">
    <source>
        <dbReference type="EMBL" id="CAE0421558.1"/>
    </source>
</evidence>
<accession>A0A7S3LHN1</accession>
<keyword evidence="1" id="KW-0863">Zinc-finger</keyword>
<dbReference type="Gene3D" id="3.30.40.10">
    <property type="entry name" value="Zinc/RING finger domain, C3HC4 (zinc finger)"/>
    <property type="match status" value="1"/>
</dbReference>
<proteinExistence type="predicted"/>
<evidence type="ECO:0000256" key="2">
    <source>
        <dbReference type="SAM" id="MobiDB-lite"/>
    </source>
</evidence>
<reference evidence="4" key="1">
    <citation type="submission" date="2021-01" db="EMBL/GenBank/DDBJ databases">
        <authorList>
            <person name="Corre E."/>
            <person name="Pelletier E."/>
            <person name="Niang G."/>
            <person name="Scheremetjew M."/>
            <person name="Finn R."/>
            <person name="Kale V."/>
            <person name="Holt S."/>
            <person name="Cochrane G."/>
            <person name="Meng A."/>
            <person name="Brown T."/>
            <person name="Cohen L."/>
        </authorList>
    </citation>
    <scope>NUCLEOTIDE SEQUENCE</scope>
    <source>
        <strain evidence="4">CCMP127</strain>
    </source>
</reference>
<feature type="region of interest" description="Disordered" evidence="2">
    <location>
        <begin position="64"/>
        <end position="111"/>
    </location>
</feature>
<feature type="domain" description="RING-type" evidence="3">
    <location>
        <begin position="10"/>
        <end position="50"/>
    </location>
</feature>
<dbReference type="InterPro" id="IPR013083">
    <property type="entry name" value="Znf_RING/FYVE/PHD"/>
</dbReference>
<feature type="compositionally biased region" description="Polar residues" evidence="2">
    <location>
        <begin position="562"/>
        <end position="590"/>
    </location>
</feature>
<gene>
    <name evidence="4" type="ORF">ACOF00016_LOCUS18195</name>
</gene>
<dbReference type="Pfam" id="PF13920">
    <property type="entry name" value="zf-C3HC4_3"/>
    <property type="match status" value="1"/>
</dbReference>
<feature type="region of interest" description="Disordered" evidence="2">
    <location>
        <begin position="369"/>
        <end position="419"/>
    </location>
</feature>
<keyword evidence="1" id="KW-0862">Zinc</keyword>
<name>A0A7S3LHN1_9STRA</name>
<evidence type="ECO:0000256" key="1">
    <source>
        <dbReference type="PROSITE-ProRule" id="PRU00175"/>
    </source>
</evidence>
<feature type="compositionally biased region" description="Polar residues" evidence="2">
    <location>
        <begin position="391"/>
        <end position="402"/>
    </location>
</feature>
<organism evidence="4">
    <name type="scientific">Amphora coffeiformis</name>
    <dbReference type="NCBI Taxonomy" id="265554"/>
    <lineage>
        <taxon>Eukaryota</taxon>
        <taxon>Sar</taxon>
        <taxon>Stramenopiles</taxon>
        <taxon>Ochrophyta</taxon>
        <taxon>Bacillariophyta</taxon>
        <taxon>Bacillariophyceae</taxon>
        <taxon>Bacillariophycidae</taxon>
        <taxon>Thalassiophysales</taxon>
        <taxon>Catenulaceae</taxon>
        <taxon>Amphora</taxon>
    </lineage>
</organism>
<keyword evidence="1" id="KW-0479">Metal-binding</keyword>
<feature type="region of interest" description="Disordered" evidence="2">
    <location>
        <begin position="140"/>
        <end position="162"/>
    </location>
</feature>
<dbReference type="EMBL" id="HBIM01024536">
    <property type="protein sequence ID" value="CAE0421558.1"/>
    <property type="molecule type" value="Transcribed_RNA"/>
</dbReference>
<dbReference type="PROSITE" id="PS50089">
    <property type="entry name" value="ZF_RING_2"/>
    <property type="match status" value="1"/>
</dbReference>
<dbReference type="SMART" id="SM00184">
    <property type="entry name" value="RING"/>
    <property type="match status" value="1"/>
</dbReference>
<dbReference type="AlphaFoldDB" id="A0A7S3LHN1"/>
<feature type="region of interest" description="Disordered" evidence="2">
    <location>
        <begin position="208"/>
        <end position="232"/>
    </location>
</feature>